<dbReference type="Pfam" id="PF06984">
    <property type="entry name" value="MRP-L47"/>
    <property type="match status" value="1"/>
</dbReference>
<dbReference type="GO" id="GO:0003735">
    <property type="term" value="F:structural constituent of ribosome"/>
    <property type="evidence" value="ECO:0007669"/>
    <property type="project" value="InterPro"/>
</dbReference>
<dbReference type="Gene3D" id="6.10.330.20">
    <property type="match status" value="1"/>
</dbReference>
<dbReference type="GO" id="GO:0005762">
    <property type="term" value="C:mitochondrial large ribosomal subunit"/>
    <property type="evidence" value="ECO:0007669"/>
    <property type="project" value="TreeGrafter"/>
</dbReference>
<evidence type="ECO:0000256" key="5">
    <source>
        <dbReference type="ARBA" id="ARBA00023274"/>
    </source>
</evidence>
<keyword evidence="3" id="KW-0689">Ribosomal protein</keyword>
<evidence type="ECO:0000256" key="3">
    <source>
        <dbReference type="ARBA" id="ARBA00022980"/>
    </source>
</evidence>
<dbReference type="InterPro" id="IPR010729">
    <property type="entry name" value="Ribosomal_uL29_mit"/>
</dbReference>
<evidence type="ECO:0000256" key="6">
    <source>
        <dbReference type="ARBA" id="ARBA00035289"/>
    </source>
</evidence>
<keyword evidence="5" id="KW-0687">Ribonucleoprotein</keyword>
<sequence>MSLSVATRRLCKWRSLAVLCKRSNSNTISSEAAKKISEEAQEDASKGKLSMPNKTYLLAEFFDRPENFGKSEIRPLYRPGRSWTLDELRLKSSLDLHKLWYILLKERNMLLTMREAYLLRAKIFPNPERIDRVQESMNNLELVVHERNDAYLRLETGKGASPPVRNVTSPIGFTYPEQAQEHYEPAEVTGKKKYEEPYLDDDAYLMQKLWNEKMFMKEEIATHDKYYEKMSTRDGEKFRLGLRKSFNRLEDMPKTIVAESKSAVS</sequence>
<dbReference type="PANTHER" id="PTHR21183:SF18">
    <property type="entry name" value="LARGE RIBOSOMAL SUBUNIT PROTEIN UL29M"/>
    <property type="match status" value="1"/>
</dbReference>
<comment type="similarity">
    <text evidence="2">Belongs to the universal ribosomal protein uL29 family.</text>
</comment>
<evidence type="ECO:0000313" key="7">
    <source>
        <dbReference type="Proteomes" id="UP000887574"/>
    </source>
</evidence>
<evidence type="ECO:0000256" key="1">
    <source>
        <dbReference type="ARBA" id="ARBA00004173"/>
    </source>
</evidence>
<keyword evidence="4" id="KW-0496">Mitochondrion</keyword>
<accession>A0A915D9E1</accession>
<organism evidence="7 8">
    <name type="scientific">Ditylenchus dipsaci</name>
    <dbReference type="NCBI Taxonomy" id="166011"/>
    <lineage>
        <taxon>Eukaryota</taxon>
        <taxon>Metazoa</taxon>
        <taxon>Ecdysozoa</taxon>
        <taxon>Nematoda</taxon>
        <taxon>Chromadorea</taxon>
        <taxon>Rhabditida</taxon>
        <taxon>Tylenchina</taxon>
        <taxon>Tylenchomorpha</taxon>
        <taxon>Sphaerularioidea</taxon>
        <taxon>Anguinidae</taxon>
        <taxon>Anguininae</taxon>
        <taxon>Ditylenchus</taxon>
    </lineage>
</organism>
<dbReference type="PANTHER" id="PTHR21183">
    <property type="entry name" value="RIBOSOMAL PROTEIN L47, MITOCHONDRIAL-RELATED"/>
    <property type="match status" value="1"/>
</dbReference>
<dbReference type="Proteomes" id="UP000887574">
    <property type="component" value="Unplaced"/>
</dbReference>
<evidence type="ECO:0000256" key="4">
    <source>
        <dbReference type="ARBA" id="ARBA00023128"/>
    </source>
</evidence>
<proteinExistence type="inferred from homology"/>
<keyword evidence="7" id="KW-1185">Reference proteome</keyword>
<protein>
    <recommendedName>
        <fullName evidence="6">Large ribosomal subunit protein uL29m</fullName>
    </recommendedName>
</protein>
<comment type="subcellular location">
    <subcellularLocation>
        <location evidence="1">Mitochondrion</location>
    </subcellularLocation>
</comment>
<name>A0A915D9E1_9BILA</name>
<dbReference type="AlphaFoldDB" id="A0A915D9E1"/>
<dbReference type="GO" id="GO:0032543">
    <property type="term" value="P:mitochondrial translation"/>
    <property type="evidence" value="ECO:0007669"/>
    <property type="project" value="TreeGrafter"/>
</dbReference>
<dbReference type="WBParaSite" id="jg16947">
    <property type="protein sequence ID" value="jg16947"/>
    <property type="gene ID" value="jg16947"/>
</dbReference>
<evidence type="ECO:0000256" key="2">
    <source>
        <dbReference type="ARBA" id="ARBA00009254"/>
    </source>
</evidence>
<reference evidence="8" key="1">
    <citation type="submission" date="2022-11" db="UniProtKB">
        <authorList>
            <consortium name="WormBaseParasite"/>
        </authorList>
    </citation>
    <scope>IDENTIFICATION</scope>
</reference>
<dbReference type="InterPro" id="IPR038340">
    <property type="entry name" value="MRP-L47_sf"/>
</dbReference>
<evidence type="ECO:0000313" key="8">
    <source>
        <dbReference type="WBParaSite" id="jg16947"/>
    </source>
</evidence>